<name>A0A154PR33_DUFNO</name>
<sequence>MFEGRFPYSHSSECVVSWSNDRFLDSTLAKRIIVSDLYTKCGGRILINSPFNYVGNGPTTPLTLVTSRCK</sequence>
<protein>
    <submittedName>
        <fullName evidence="1">Uncharacterized protein</fullName>
    </submittedName>
</protein>
<evidence type="ECO:0000313" key="2">
    <source>
        <dbReference type="Proteomes" id="UP000076502"/>
    </source>
</evidence>
<dbReference type="Proteomes" id="UP000076502">
    <property type="component" value="Unassembled WGS sequence"/>
</dbReference>
<keyword evidence="2" id="KW-1185">Reference proteome</keyword>
<accession>A0A154PR33</accession>
<gene>
    <name evidence="1" type="ORF">WN55_06808</name>
</gene>
<organism evidence="1 2">
    <name type="scientific">Dufourea novaeangliae</name>
    <name type="common">Sweat bee</name>
    <dbReference type="NCBI Taxonomy" id="178035"/>
    <lineage>
        <taxon>Eukaryota</taxon>
        <taxon>Metazoa</taxon>
        <taxon>Ecdysozoa</taxon>
        <taxon>Arthropoda</taxon>
        <taxon>Hexapoda</taxon>
        <taxon>Insecta</taxon>
        <taxon>Pterygota</taxon>
        <taxon>Neoptera</taxon>
        <taxon>Endopterygota</taxon>
        <taxon>Hymenoptera</taxon>
        <taxon>Apocrita</taxon>
        <taxon>Aculeata</taxon>
        <taxon>Apoidea</taxon>
        <taxon>Anthophila</taxon>
        <taxon>Halictidae</taxon>
        <taxon>Rophitinae</taxon>
        <taxon>Dufourea</taxon>
    </lineage>
</organism>
<evidence type="ECO:0000313" key="1">
    <source>
        <dbReference type="EMBL" id="KZC14376.1"/>
    </source>
</evidence>
<dbReference type="AlphaFoldDB" id="A0A154PR33"/>
<proteinExistence type="predicted"/>
<dbReference type="EMBL" id="KQ435066">
    <property type="protein sequence ID" value="KZC14376.1"/>
    <property type="molecule type" value="Genomic_DNA"/>
</dbReference>
<reference evidence="1 2" key="1">
    <citation type="submission" date="2015-07" db="EMBL/GenBank/DDBJ databases">
        <title>The genome of Dufourea novaeangliae.</title>
        <authorList>
            <person name="Pan H."/>
            <person name="Kapheim K."/>
        </authorList>
    </citation>
    <scope>NUCLEOTIDE SEQUENCE [LARGE SCALE GENOMIC DNA]</scope>
    <source>
        <strain evidence="1">0120121106</strain>
        <tissue evidence="1">Whole body</tissue>
    </source>
</reference>